<feature type="domain" description="ABC transporter" evidence="10">
    <location>
        <begin position="341"/>
        <end position="576"/>
    </location>
</feature>
<dbReference type="GO" id="GO:0005886">
    <property type="term" value="C:plasma membrane"/>
    <property type="evidence" value="ECO:0007669"/>
    <property type="project" value="UniProtKB-SubCell"/>
</dbReference>
<evidence type="ECO:0000256" key="6">
    <source>
        <dbReference type="ARBA" id="ARBA00022840"/>
    </source>
</evidence>
<dbReference type="PROSITE" id="PS50893">
    <property type="entry name" value="ABC_TRANSPORTER_2"/>
    <property type="match status" value="1"/>
</dbReference>
<sequence length="591" mass="66094">MQKQSLEEKADWRSFIRMIQATKPPKMIMIIALFLSVASSIVSLTIPLFTKKMIDGFTVSSLNKTTIILLVGAFIAQTIASGFSIYLINYTGETVVSRLREQVWQKLLHLTIPYYDRHRTGETVSRITNDTAIVKGLITEHTANFFNGIISIIGSVALLLYLDWKMTLIIFILLPLAVSIMIPLGRQMFKNSKRLQDETAQFTAFITQVLSEIRLVKSSNAEQLEYEKGKKGISHLFRYGLKEAKVQAMVMPLMGIVLMLLLVVILGFGGYRVSTGAMTAGGLVAYILYLFQMVMPLAAFSTFFTQLQKAMGATQRIIATLREQEEDYLSGEEVARIDEPIHVNHLSFSYENGEPILKNVNFTIEPGKVTAIVGPSGSGKTTFFSILERYYTPTSGSIFLGEKPIHALSLSSWRQQIGYVSQESPLIAGTIRDNICYGLDHQVSDEGLKWAADMAYASPFIEELPQKYETEVGERGIKLSGGQRQRIAIARALLRNPRILLLDEATSNLDSQSEMAVQKALQNLMKGRTTIVIAHRLSTVINADQIIFMEKGEITGMGTHQELFATHALYREFAIQQLHLHEEMQKNTAKG</sequence>
<feature type="transmembrane region" description="Helical" evidence="9">
    <location>
        <begin position="248"/>
        <end position="271"/>
    </location>
</feature>
<evidence type="ECO:0000259" key="11">
    <source>
        <dbReference type="PROSITE" id="PS50929"/>
    </source>
</evidence>
<dbReference type="InterPro" id="IPR003593">
    <property type="entry name" value="AAA+_ATPase"/>
</dbReference>
<evidence type="ECO:0000256" key="8">
    <source>
        <dbReference type="ARBA" id="ARBA00023136"/>
    </source>
</evidence>
<dbReference type="InterPro" id="IPR003439">
    <property type="entry name" value="ABC_transporter-like_ATP-bd"/>
</dbReference>
<dbReference type="PANTHER" id="PTHR43394:SF1">
    <property type="entry name" value="ATP-BINDING CASSETTE SUB-FAMILY B MEMBER 10, MITOCHONDRIAL"/>
    <property type="match status" value="1"/>
</dbReference>
<evidence type="ECO:0000313" key="12">
    <source>
        <dbReference type="EMBL" id="MED5052056.1"/>
    </source>
</evidence>
<dbReference type="Pfam" id="PF00664">
    <property type="entry name" value="ABC_membrane"/>
    <property type="match status" value="1"/>
</dbReference>
<dbReference type="InterPro" id="IPR036640">
    <property type="entry name" value="ABC1_TM_sf"/>
</dbReference>
<keyword evidence="8 9" id="KW-0472">Membrane</keyword>
<keyword evidence="6 12" id="KW-0067">ATP-binding</keyword>
<dbReference type="PROSITE" id="PS00211">
    <property type="entry name" value="ABC_TRANSPORTER_1"/>
    <property type="match status" value="1"/>
</dbReference>
<feature type="transmembrane region" description="Helical" evidence="9">
    <location>
        <begin position="168"/>
        <end position="185"/>
    </location>
</feature>
<reference evidence="12 13" key="1">
    <citation type="submission" date="2023-03" db="EMBL/GenBank/DDBJ databases">
        <title>Bacillus Genome Sequencing.</title>
        <authorList>
            <person name="Dunlap C."/>
        </authorList>
    </citation>
    <scope>NUCLEOTIDE SEQUENCE [LARGE SCALE GENOMIC DNA]</scope>
    <source>
        <strain evidence="12 13">NRS-38</strain>
    </source>
</reference>
<dbReference type="InterPro" id="IPR017871">
    <property type="entry name" value="ABC_transporter-like_CS"/>
</dbReference>
<comment type="subcellular location">
    <subcellularLocation>
        <location evidence="1">Cell membrane</location>
        <topology evidence="1">Multi-pass membrane protein</topology>
    </subcellularLocation>
</comment>
<dbReference type="Gene3D" id="1.20.1560.10">
    <property type="entry name" value="ABC transporter type 1, transmembrane domain"/>
    <property type="match status" value="1"/>
</dbReference>
<evidence type="ECO:0000256" key="9">
    <source>
        <dbReference type="SAM" id="Phobius"/>
    </source>
</evidence>
<keyword evidence="7 9" id="KW-1133">Transmembrane helix</keyword>
<evidence type="ECO:0000256" key="4">
    <source>
        <dbReference type="ARBA" id="ARBA00022692"/>
    </source>
</evidence>
<feature type="transmembrane region" description="Helical" evidence="9">
    <location>
        <begin position="66"/>
        <end position="88"/>
    </location>
</feature>
<feature type="transmembrane region" description="Helical" evidence="9">
    <location>
        <begin position="145"/>
        <end position="162"/>
    </location>
</feature>
<keyword evidence="2" id="KW-0813">Transport</keyword>
<feature type="domain" description="ABC transmembrane type-1" evidence="11">
    <location>
        <begin position="30"/>
        <end position="309"/>
    </location>
</feature>
<feature type="transmembrane region" description="Helical" evidence="9">
    <location>
        <begin position="27"/>
        <end position="46"/>
    </location>
</feature>
<comment type="caution">
    <text evidence="12">The sequence shown here is derived from an EMBL/GenBank/DDBJ whole genome shotgun (WGS) entry which is preliminary data.</text>
</comment>
<dbReference type="FunFam" id="1.20.1560.10:FF:000011">
    <property type="entry name" value="Multidrug ABC transporter ATP-binding protein"/>
    <property type="match status" value="1"/>
</dbReference>
<evidence type="ECO:0000256" key="1">
    <source>
        <dbReference type="ARBA" id="ARBA00004651"/>
    </source>
</evidence>
<evidence type="ECO:0000259" key="10">
    <source>
        <dbReference type="PROSITE" id="PS50893"/>
    </source>
</evidence>
<dbReference type="PANTHER" id="PTHR43394">
    <property type="entry name" value="ATP-DEPENDENT PERMEASE MDL1, MITOCHONDRIAL"/>
    <property type="match status" value="1"/>
</dbReference>
<gene>
    <name evidence="12" type="ORF">P9850_09350</name>
</gene>
<dbReference type="GO" id="GO:0005524">
    <property type="term" value="F:ATP binding"/>
    <property type="evidence" value="ECO:0007669"/>
    <property type="project" value="UniProtKB-KW"/>
</dbReference>
<dbReference type="Pfam" id="PF00005">
    <property type="entry name" value="ABC_tran"/>
    <property type="match status" value="1"/>
</dbReference>
<accession>A0ABD5IXD1</accession>
<dbReference type="FunFam" id="3.40.50.300:FF:000221">
    <property type="entry name" value="Multidrug ABC transporter ATP-binding protein"/>
    <property type="match status" value="1"/>
</dbReference>
<evidence type="ECO:0000256" key="3">
    <source>
        <dbReference type="ARBA" id="ARBA00022475"/>
    </source>
</evidence>
<protein>
    <submittedName>
        <fullName evidence="12">ABC transporter ATP-binding protein</fullName>
    </submittedName>
</protein>
<keyword evidence="4 9" id="KW-0812">Transmembrane</keyword>
<dbReference type="AlphaFoldDB" id="A0ABD5IXD1"/>
<dbReference type="SUPFAM" id="SSF52540">
    <property type="entry name" value="P-loop containing nucleoside triphosphate hydrolases"/>
    <property type="match status" value="1"/>
</dbReference>
<feature type="transmembrane region" description="Helical" evidence="9">
    <location>
        <begin position="283"/>
        <end position="304"/>
    </location>
</feature>
<evidence type="ECO:0000256" key="2">
    <source>
        <dbReference type="ARBA" id="ARBA00022448"/>
    </source>
</evidence>
<name>A0ABD5IXD1_9BACL</name>
<dbReference type="InterPro" id="IPR039421">
    <property type="entry name" value="Type_1_exporter"/>
</dbReference>
<dbReference type="CDD" id="cd18551">
    <property type="entry name" value="ABC_6TM_LmrA_like"/>
    <property type="match status" value="1"/>
</dbReference>
<evidence type="ECO:0000256" key="5">
    <source>
        <dbReference type="ARBA" id="ARBA00022741"/>
    </source>
</evidence>
<dbReference type="InterPro" id="IPR027417">
    <property type="entry name" value="P-loop_NTPase"/>
</dbReference>
<organism evidence="12 13">
    <name type="scientific">Anoxybacteroides rupiense</name>
    <dbReference type="NCBI Taxonomy" id="311460"/>
    <lineage>
        <taxon>Bacteria</taxon>
        <taxon>Bacillati</taxon>
        <taxon>Bacillota</taxon>
        <taxon>Bacilli</taxon>
        <taxon>Bacillales</taxon>
        <taxon>Anoxybacillaceae</taxon>
        <taxon>Anoxybacteroides</taxon>
    </lineage>
</organism>
<dbReference type="PROSITE" id="PS50929">
    <property type="entry name" value="ABC_TM1F"/>
    <property type="match status" value="1"/>
</dbReference>
<dbReference type="InterPro" id="IPR011527">
    <property type="entry name" value="ABC1_TM_dom"/>
</dbReference>
<dbReference type="SUPFAM" id="SSF90123">
    <property type="entry name" value="ABC transporter transmembrane region"/>
    <property type="match status" value="1"/>
</dbReference>
<dbReference type="SMART" id="SM00382">
    <property type="entry name" value="AAA"/>
    <property type="match status" value="1"/>
</dbReference>
<proteinExistence type="predicted"/>
<dbReference type="EMBL" id="JARTLI010000013">
    <property type="protein sequence ID" value="MED5052056.1"/>
    <property type="molecule type" value="Genomic_DNA"/>
</dbReference>
<dbReference type="GO" id="GO:0055085">
    <property type="term" value="P:transmembrane transport"/>
    <property type="evidence" value="ECO:0007669"/>
    <property type="project" value="UniProtKB-ARBA"/>
</dbReference>
<evidence type="ECO:0000256" key="7">
    <source>
        <dbReference type="ARBA" id="ARBA00022989"/>
    </source>
</evidence>
<evidence type="ECO:0000313" key="13">
    <source>
        <dbReference type="Proteomes" id="UP001339962"/>
    </source>
</evidence>
<dbReference type="Proteomes" id="UP001339962">
    <property type="component" value="Unassembled WGS sequence"/>
</dbReference>
<keyword evidence="5" id="KW-0547">Nucleotide-binding</keyword>
<dbReference type="Gene3D" id="3.40.50.300">
    <property type="entry name" value="P-loop containing nucleotide triphosphate hydrolases"/>
    <property type="match status" value="1"/>
</dbReference>
<keyword evidence="3" id="KW-1003">Cell membrane</keyword>